<feature type="signal peptide" evidence="2">
    <location>
        <begin position="1"/>
        <end position="17"/>
    </location>
</feature>
<dbReference type="Pfam" id="PF00031">
    <property type="entry name" value="Cystatin"/>
    <property type="match status" value="1"/>
</dbReference>
<feature type="chain" id="PRO_5035399665" evidence="2">
    <location>
        <begin position="18"/>
        <end position="115"/>
    </location>
</feature>
<evidence type="ECO:0000313" key="8">
    <source>
        <dbReference type="WBParaSite" id="BXY_0633200.1"/>
    </source>
</evidence>
<dbReference type="InterPro" id="IPR018073">
    <property type="entry name" value="Prot_inh_cystat_CS"/>
</dbReference>
<protein>
    <submittedName>
        <fullName evidence="4">(pine wood nematode) hypothetical protein</fullName>
    </submittedName>
    <submittedName>
        <fullName evidence="8">Cystatin domain-containing protein</fullName>
    </submittedName>
</protein>
<feature type="domain" description="Cystatin" evidence="3">
    <location>
        <begin position="32"/>
        <end position="88"/>
    </location>
</feature>
<dbReference type="EMBL" id="CAJFCV020000003">
    <property type="protein sequence ID" value="CAG9109100.1"/>
    <property type="molecule type" value="Genomic_DNA"/>
</dbReference>
<reference evidence="8" key="1">
    <citation type="submission" date="2016-11" db="UniProtKB">
        <authorList>
            <consortium name="WormBaseParasite"/>
        </authorList>
    </citation>
    <scope>IDENTIFICATION</scope>
</reference>
<dbReference type="CDD" id="cd00042">
    <property type="entry name" value="CY"/>
    <property type="match status" value="1"/>
</dbReference>
<dbReference type="InterPro" id="IPR046350">
    <property type="entry name" value="Cystatin_sf"/>
</dbReference>
<dbReference type="SMR" id="A0A1I7S009"/>
<keyword evidence="2" id="KW-0732">Signal</keyword>
<dbReference type="InterPro" id="IPR000010">
    <property type="entry name" value="Cystatin_dom"/>
</dbReference>
<dbReference type="AlphaFoldDB" id="A0A1I7S009"/>
<dbReference type="EMBL" id="CAJFDI010000003">
    <property type="protein sequence ID" value="CAD5222083.1"/>
    <property type="molecule type" value="Genomic_DNA"/>
</dbReference>
<dbReference type="WBParaSite" id="BXY_0633200.1">
    <property type="protein sequence ID" value="BXY_0633200.1"/>
    <property type="gene ID" value="BXY_0633200"/>
</dbReference>
<dbReference type="GO" id="GO:0004869">
    <property type="term" value="F:cysteine-type endopeptidase inhibitor activity"/>
    <property type="evidence" value="ECO:0007669"/>
    <property type="project" value="InterPro"/>
</dbReference>
<evidence type="ECO:0000256" key="2">
    <source>
        <dbReference type="SAM" id="SignalP"/>
    </source>
</evidence>
<evidence type="ECO:0000259" key="3">
    <source>
        <dbReference type="Pfam" id="PF00031"/>
    </source>
</evidence>
<dbReference type="Proteomes" id="UP000582659">
    <property type="component" value="Unassembled WGS sequence"/>
</dbReference>
<organism evidence="6 8">
    <name type="scientific">Bursaphelenchus xylophilus</name>
    <name type="common">Pinewood nematode worm</name>
    <name type="synonym">Aphelenchoides xylophilus</name>
    <dbReference type="NCBI Taxonomy" id="6326"/>
    <lineage>
        <taxon>Eukaryota</taxon>
        <taxon>Metazoa</taxon>
        <taxon>Ecdysozoa</taxon>
        <taxon>Nematoda</taxon>
        <taxon>Chromadorea</taxon>
        <taxon>Rhabditida</taxon>
        <taxon>Tylenchina</taxon>
        <taxon>Tylenchomorpha</taxon>
        <taxon>Aphelenchoidea</taxon>
        <taxon>Aphelenchoididae</taxon>
        <taxon>Bursaphelenchus</taxon>
    </lineage>
</organism>
<evidence type="ECO:0000313" key="4">
    <source>
        <dbReference type="EMBL" id="CAD5222083.1"/>
    </source>
</evidence>
<dbReference type="PROSITE" id="PS00287">
    <property type="entry name" value="CYSTATIN"/>
    <property type="match status" value="1"/>
</dbReference>
<name>A0A1I7S009_BURXY</name>
<dbReference type="Proteomes" id="UP000659654">
    <property type="component" value="Unassembled WGS sequence"/>
</dbReference>
<sequence length="115" mass="13483">MFVKVTVLVVLLCLVMGKKSTTTKHYLGAWRDRNVKDKDVVEAADKSVAAYSNLKQMMHGDFRIEKARSQIVSGINYELRIVVRFPHFNDCYVDKMYEQPWTKTERHSFKNCTYN</sequence>
<evidence type="ECO:0000313" key="7">
    <source>
        <dbReference type="Proteomes" id="UP000659654"/>
    </source>
</evidence>
<evidence type="ECO:0000256" key="1">
    <source>
        <dbReference type="ARBA" id="ARBA00009403"/>
    </source>
</evidence>
<gene>
    <name evidence="4" type="ORF">BXYJ_LOCUS7051</name>
</gene>
<dbReference type="Gene3D" id="3.10.450.10">
    <property type="match status" value="1"/>
</dbReference>
<dbReference type="Proteomes" id="UP000095284">
    <property type="component" value="Unplaced"/>
</dbReference>
<accession>A0A1I7S009</accession>
<evidence type="ECO:0000313" key="5">
    <source>
        <dbReference type="EMBL" id="CAG9109100.1"/>
    </source>
</evidence>
<proteinExistence type="inferred from homology"/>
<reference evidence="5" key="2">
    <citation type="submission" date="2020-08" db="EMBL/GenBank/DDBJ databases">
        <authorList>
            <person name="Kikuchi T."/>
        </authorList>
    </citation>
    <scope>NUCLEOTIDE SEQUENCE</scope>
    <source>
        <strain evidence="4">Ka4C1</strain>
    </source>
</reference>
<evidence type="ECO:0000313" key="6">
    <source>
        <dbReference type="Proteomes" id="UP000095284"/>
    </source>
</evidence>
<comment type="similarity">
    <text evidence="1">Belongs to the cystatin family.</text>
</comment>
<keyword evidence="7" id="KW-1185">Reference proteome</keyword>
<dbReference type="SUPFAM" id="SSF54403">
    <property type="entry name" value="Cystatin/monellin"/>
    <property type="match status" value="1"/>
</dbReference>